<gene>
    <name evidence="12" type="primary">sacA</name>
    <name evidence="12" type="ORF">ERS852491_00180</name>
</gene>
<dbReference type="Gene3D" id="2.60.120.560">
    <property type="entry name" value="Exo-inulinase, domain 1"/>
    <property type="match status" value="1"/>
</dbReference>
<evidence type="ECO:0000256" key="9">
    <source>
        <dbReference type="RuleBase" id="RU365015"/>
    </source>
</evidence>
<comment type="catalytic activity">
    <reaction evidence="8">
        <text>Hydrolysis of terminal non-reducing beta-D-fructofuranoside residues in beta-D-fructofuranosides.</text>
        <dbReference type="EC" id="3.2.1.26"/>
    </reaction>
</comment>
<dbReference type="CDD" id="cd08996">
    <property type="entry name" value="GH32_FFase"/>
    <property type="match status" value="1"/>
</dbReference>
<keyword evidence="6 8" id="KW-0326">Glycosidase</keyword>
<dbReference type="PROSITE" id="PS00609">
    <property type="entry name" value="GLYCOSYL_HYDROL_F32"/>
    <property type="match status" value="1"/>
</dbReference>
<evidence type="ECO:0000256" key="5">
    <source>
        <dbReference type="ARBA" id="ARBA00022801"/>
    </source>
</evidence>
<dbReference type="Pfam" id="PF08244">
    <property type="entry name" value="Glyco_hydro_32C"/>
    <property type="match status" value="1"/>
</dbReference>
<dbReference type="InterPro" id="IPR051214">
    <property type="entry name" value="GH32_Enzymes"/>
</dbReference>
<accession>A0A173YRV0</accession>
<dbReference type="EC" id="3.2.1.26" evidence="3 8"/>
<comment type="pathway">
    <text evidence="1 9">Glycan biosynthesis; sucrose metabolism.</text>
</comment>
<dbReference type="InterPro" id="IPR013320">
    <property type="entry name" value="ConA-like_dom_sf"/>
</dbReference>
<evidence type="ECO:0000259" key="10">
    <source>
        <dbReference type="Pfam" id="PF00251"/>
    </source>
</evidence>
<evidence type="ECO:0000259" key="11">
    <source>
        <dbReference type="Pfam" id="PF08244"/>
    </source>
</evidence>
<dbReference type="SUPFAM" id="SSF49899">
    <property type="entry name" value="Concanavalin A-like lectins/glucanases"/>
    <property type="match status" value="1"/>
</dbReference>
<dbReference type="NCBIfam" id="TIGR01322">
    <property type="entry name" value="scrB_fam"/>
    <property type="match status" value="1"/>
</dbReference>
<evidence type="ECO:0000256" key="2">
    <source>
        <dbReference type="ARBA" id="ARBA00009902"/>
    </source>
</evidence>
<comment type="subcellular location">
    <subcellularLocation>
        <location evidence="9">Cytoplasm</location>
    </subcellularLocation>
</comment>
<dbReference type="GO" id="GO:0005985">
    <property type="term" value="P:sucrose metabolic process"/>
    <property type="evidence" value="ECO:0007669"/>
    <property type="project" value="UniProtKB-UniPathway"/>
</dbReference>
<dbReference type="InterPro" id="IPR013189">
    <property type="entry name" value="Glyco_hydro_32_C"/>
</dbReference>
<keyword evidence="9" id="KW-0119">Carbohydrate metabolism</keyword>
<evidence type="ECO:0000256" key="4">
    <source>
        <dbReference type="ARBA" id="ARBA00019623"/>
    </source>
</evidence>
<evidence type="ECO:0000256" key="6">
    <source>
        <dbReference type="ARBA" id="ARBA00023295"/>
    </source>
</evidence>
<dbReference type="PANTHER" id="PTHR43101">
    <property type="entry name" value="BETA-FRUCTOSIDASE"/>
    <property type="match status" value="1"/>
</dbReference>
<dbReference type="InterPro" id="IPR013148">
    <property type="entry name" value="Glyco_hydro_32_N"/>
</dbReference>
<organism evidence="12 13">
    <name type="scientific">Faecalicatena contorta</name>
    <dbReference type="NCBI Taxonomy" id="39482"/>
    <lineage>
        <taxon>Bacteria</taxon>
        <taxon>Bacillati</taxon>
        <taxon>Bacillota</taxon>
        <taxon>Clostridia</taxon>
        <taxon>Lachnospirales</taxon>
        <taxon>Lachnospiraceae</taxon>
        <taxon>Faecalicatena</taxon>
    </lineage>
</organism>
<evidence type="ECO:0000256" key="1">
    <source>
        <dbReference type="ARBA" id="ARBA00004914"/>
    </source>
</evidence>
<dbReference type="InterPro" id="IPR018053">
    <property type="entry name" value="Glyco_hydro_32_AS"/>
</dbReference>
<evidence type="ECO:0000256" key="3">
    <source>
        <dbReference type="ARBA" id="ARBA00012758"/>
    </source>
</evidence>
<dbReference type="Proteomes" id="UP000095544">
    <property type="component" value="Unassembled WGS sequence"/>
</dbReference>
<dbReference type="EMBL" id="CYZU01000001">
    <property type="protein sequence ID" value="CUN65946.1"/>
    <property type="molecule type" value="Genomic_DNA"/>
</dbReference>
<dbReference type="InterPro" id="IPR023296">
    <property type="entry name" value="Glyco_hydro_beta-prop_sf"/>
</dbReference>
<dbReference type="InterPro" id="IPR006232">
    <property type="entry name" value="Suc6P_hydrolase"/>
</dbReference>
<sequence>MSKELMQQNIEKAQREIDAKKECVRKGKMRQHYHFMPQTGWLNDPNGLIYYKGKYHFFYQYNPYEGFWSCMHWGHAVSGDLIHWEYLPLALAPSESYDDHHQGGCFSGSAIEHDGKLFLMYTGTTNNGKGFEQSQCIAYSEDGIHFEKYEGNPVLTAPEGIPGDFFRDPKLWKHEDTYYVVCGANKDGMAQALLYKSQDMFHWEFVNILAESRGEWGYMWECPDFYPIGDKYVLMFSPMGAKERTSVYLVGDFDYQTGKFYYTVSGEIDWGFDYYAPQSFLSPDGRRIIVGWANAWDWMPFWKDWGPTYKEGWCGFFNLPREVVLCKDNTLQFLPVRELEQLRRDEQIQRNVTLKAETPLLFREGSVYEAKLKINLKESTAKKICMELRSSDEKKTLVVFDFEKAEISFDRSQADGWSKGIAKSPLNLLGKDYLDIHIFSDQSSVEMFSNHYQNNISCNIFAPETACGNYITAQGGELSIEIMETWDLEGVM</sequence>
<dbReference type="SMART" id="SM00640">
    <property type="entry name" value="Glyco_32"/>
    <property type="match status" value="1"/>
</dbReference>
<name>A0A173YRV0_9FIRM</name>
<dbReference type="PANTHER" id="PTHR43101:SF1">
    <property type="entry name" value="BETA-FRUCTOSIDASE"/>
    <property type="match status" value="1"/>
</dbReference>
<dbReference type="Gene3D" id="2.115.10.20">
    <property type="entry name" value="Glycosyl hydrolase domain, family 43"/>
    <property type="match status" value="1"/>
</dbReference>
<dbReference type="AlphaFoldDB" id="A0A173YRV0"/>
<dbReference type="SUPFAM" id="SSF75005">
    <property type="entry name" value="Arabinanase/levansucrase/invertase"/>
    <property type="match status" value="1"/>
</dbReference>
<feature type="domain" description="Glycosyl hydrolase family 32 N-terminal" evidence="10">
    <location>
        <begin position="34"/>
        <end position="330"/>
    </location>
</feature>
<reference evidence="12 13" key="1">
    <citation type="submission" date="2015-09" db="EMBL/GenBank/DDBJ databases">
        <authorList>
            <consortium name="Pathogen Informatics"/>
        </authorList>
    </citation>
    <scope>NUCLEOTIDE SEQUENCE [LARGE SCALE GENOMIC DNA]</scope>
    <source>
        <strain evidence="12 13">2789STDY5834876</strain>
    </source>
</reference>
<dbReference type="RefSeq" id="WP_055150022.1">
    <property type="nucleotide sequence ID" value="NZ_CYZU01000001.1"/>
</dbReference>
<keyword evidence="5 8" id="KW-0378">Hydrolase</keyword>
<evidence type="ECO:0000256" key="7">
    <source>
        <dbReference type="ARBA" id="ARBA00033367"/>
    </source>
</evidence>
<dbReference type="OrthoDB" id="9759709at2"/>
<dbReference type="InterPro" id="IPR001362">
    <property type="entry name" value="Glyco_hydro_32"/>
</dbReference>
<evidence type="ECO:0000313" key="13">
    <source>
        <dbReference type="Proteomes" id="UP000095544"/>
    </source>
</evidence>
<keyword evidence="9" id="KW-0963">Cytoplasm</keyword>
<proteinExistence type="inferred from homology"/>
<dbReference type="STRING" id="39482.ERS852491_00180"/>
<dbReference type="Pfam" id="PF00251">
    <property type="entry name" value="Glyco_hydro_32N"/>
    <property type="match status" value="1"/>
</dbReference>
<feature type="domain" description="Glycosyl hydrolase family 32 C-terminal" evidence="11">
    <location>
        <begin position="338"/>
        <end position="486"/>
    </location>
</feature>
<dbReference type="GO" id="GO:0005737">
    <property type="term" value="C:cytoplasm"/>
    <property type="evidence" value="ECO:0007669"/>
    <property type="project" value="UniProtKB-SubCell"/>
</dbReference>
<protein>
    <recommendedName>
        <fullName evidence="4 8">Sucrose-6-phosphate hydrolase</fullName>
        <ecNumber evidence="3 8">3.2.1.26</ecNumber>
    </recommendedName>
    <alternativeName>
        <fullName evidence="7 9">Invertase</fullName>
    </alternativeName>
</protein>
<dbReference type="GO" id="GO:0004564">
    <property type="term" value="F:beta-fructofuranosidase activity"/>
    <property type="evidence" value="ECO:0007669"/>
    <property type="project" value="UniProtKB-EC"/>
</dbReference>
<evidence type="ECO:0000313" key="12">
    <source>
        <dbReference type="EMBL" id="CUN65946.1"/>
    </source>
</evidence>
<evidence type="ECO:0000256" key="8">
    <source>
        <dbReference type="RuleBase" id="RU362110"/>
    </source>
</evidence>
<dbReference type="UniPathway" id="UPA00238"/>
<comment type="function">
    <text evidence="9">Enables the bacterium to metabolize sucrose as a sole carbon source.</text>
</comment>
<comment type="similarity">
    <text evidence="2 8">Belongs to the glycosyl hydrolase 32 family.</text>
</comment>